<dbReference type="Gene3D" id="3.30.1870.10">
    <property type="entry name" value="EreA-like, domain 2"/>
    <property type="match status" value="1"/>
</dbReference>
<accession>A0ABT8KDB2</accession>
<name>A0ABT8KDB2_9MICO</name>
<dbReference type="EMBL" id="JAROCF010000001">
    <property type="protein sequence ID" value="MDN4615162.1"/>
    <property type="molecule type" value="Genomic_DNA"/>
</dbReference>
<keyword evidence="2" id="KW-1185">Reference proteome</keyword>
<evidence type="ECO:0000313" key="2">
    <source>
        <dbReference type="Proteomes" id="UP001174208"/>
    </source>
</evidence>
<dbReference type="Gene3D" id="3.40.1660.10">
    <property type="entry name" value="EreA-like (biosynthetic domain)"/>
    <property type="match status" value="1"/>
</dbReference>
<proteinExistence type="predicted"/>
<dbReference type="Gene3D" id="1.20.1440.30">
    <property type="entry name" value="Biosynthetic Protein domain"/>
    <property type="match status" value="1"/>
</dbReference>
<dbReference type="CDD" id="cd14728">
    <property type="entry name" value="Ere-like"/>
    <property type="match status" value="1"/>
</dbReference>
<dbReference type="InterPro" id="IPR007815">
    <property type="entry name" value="Emycin_Estase"/>
</dbReference>
<dbReference type="Proteomes" id="UP001174208">
    <property type="component" value="Unassembled WGS sequence"/>
</dbReference>
<dbReference type="PANTHER" id="PTHR31299">
    <property type="entry name" value="ESTERASE, PUTATIVE (AFU_ORTHOLOGUE AFUA_1G05850)-RELATED"/>
    <property type="match status" value="1"/>
</dbReference>
<evidence type="ECO:0000313" key="1">
    <source>
        <dbReference type="EMBL" id="MDN4615162.1"/>
    </source>
</evidence>
<dbReference type="InterPro" id="IPR052036">
    <property type="entry name" value="Hydrolase/PRTase-associated"/>
</dbReference>
<reference evidence="1" key="1">
    <citation type="submission" date="2023-06" db="EMBL/GenBank/DDBJ databases">
        <title>MT1 and MT2 Draft Genomes of Novel Species.</title>
        <authorList>
            <person name="Venkateswaran K."/>
        </authorList>
    </citation>
    <scope>NUCLEOTIDE SEQUENCE</scope>
    <source>
        <strain evidence="1">F6_8S_P_1B</strain>
    </source>
</reference>
<dbReference type="Pfam" id="PF05139">
    <property type="entry name" value="Erythro_esteras"/>
    <property type="match status" value="1"/>
</dbReference>
<sequence>MTEQDSPDALTRWLRAHAARLSTLDPDAEDDTDLEPLLDIVGDARVVAIGESMHRAHEFLQLRHRVFRFLARRAGFTALVLESGFPEGAIVDGWLRDGGAGVRGVLERGISYGFGRCEEQLDQLARMREQRLRSGLPLRFSGMDLADSAASALTGVETALGLLDDLDPAYAAHAHSTLLPLFAYLPRDRSGIAQAAITIQAYLALPAAIRYELTARIGDLVARLRARRPEFRTLADPERVETALRAAEVAQATDAFLAAMTAGPTRTWPGANLRDATMADTVEWILRREPRVVIGAANGHVQKRPFLAPPFVPSPMTTVGEHLADRLGTDYVVIGSAFDGGEAWLHRPRPEDRPGHSTPFVQRMNPAAPSSLDGALSSASTEPYLVDLRGVDGEAAALLDATSGTLNGDELQPVDARAAFDAMAFVGTVTPWHTWIETPR</sequence>
<dbReference type="RefSeq" id="WP_301208696.1">
    <property type="nucleotide sequence ID" value="NZ_JAROCF010000001.1"/>
</dbReference>
<dbReference type="PANTHER" id="PTHR31299:SF0">
    <property type="entry name" value="ESTERASE, PUTATIVE (AFU_ORTHOLOGUE AFUA_1G05850)-RELATED"/>
    <property type="match status" value="1"/>
</dbReference>
<dbReference type="SUPFAM" id="SSF159501">
    <property type="entry name" value="EreA/ChaN-like"/>
    <property type="match status" value="1"/>
</dbReference>
<protein>
    <submittedName>
        <fullName evidence="1">Erythromycin esterase family protein</fullName>
    </submittedName>
</protein>
<comment type="caution">
    <text evidence="1">The sequence shown here is derived from an EMBL/GenBank/DDBJ whole genome shotgun (WGS) entry which is preliminary data.</text>
</comment>
<organism evidence="1 2">
    <name type="scientific">Leifsonia williamsii</name>
    <dbReference type="NCBI Taxonomy" id="3035919"/>
    <lineage>
        <taxon>Bacteria</taxon>
        <taxon>Bacillati</taxon>
        <taxon>Actinomycetota</taxon>
        <taxon>Actinomycetes</taxon>
        <taxon>Micrococcales</taxon>
        <taxon>Microbacteriaceae</taxon>
        <taxon>Leifsonia</taxon>
    </lineage>
</organism>
<gene>
    <name evidence="1" type="ORF">P5G50_11960</name>
</gene>